<dbReference type="EMBL" id="KZ995631">
    <property type="protein sequence ID" value="RKO90280.1"/>
    <property type="molecule type" value="Genomic_DNA"/>
</dbReference>
<evidence type="ECO:0000256" key="1">
    <source>
        <dbReference type="SAM" id="MobiDB-lite"/>
    </source>
</evidence>
<dbReference type="AlphaFoldDB" id="A0A4P9WGV3"/>
<feature type="region of interest" description="Disordered" evidence="1">
    <location>
        <begin position="1"/>
        <end position="22"/>
    </location>
</feature>
<proteinExistence type="predicted"/>
<evidence type="ECO:0000313" key="3">
    <source>
        <dbReference type="Proteomes" id="UP000269721"/>
    </source>
</evidence>
<gene>
    <name evidence="2" type="ORF">BDK51DRAFT_50347</name>
</gene>
<organism evidence="2 3">
    <name type="scientific">Blyttiomyces helicus</name>
    <dbReference type="NCBI Taxonomy" id="388810"/>
    <lineage>
        <taxon>Eukaryota</taxon>
        <taxon>Fungi</taxon>
        <taxon>Fungi incertae sedis</taxon>
        <taxon>Chytridiomycota</taxon>
        <taxon>Chytridiomycota incertae sedis</taxon>
        <taxon>Chytridiomycetes</taxon>
        <taxon>Chytridiomycetes incertae sedis</taxon>
        <taxon>Blyttiomyces</taxon>
    </lineage>
</organism>
<protein>
    <submittedName>
        <fullName evidence="2">Uncharacterized protein</fullName>
    </submittedName>
</protein>
<keyword evidence="3" id="KW-1185">Reference proteome</keyword>
<reference evidence="3" key="1">
    <citation type="journal article" date="2018" name="Nat. Microbiol.">
        <title>Leveraging single-cell genomics to expand the fungal tree of life.</title>
        <authorList>
            <person name="Ahrendt S.R."/>
            <person name="Quandt C.A."/>
            <person name="Ciobanu D."/>
            <person name="Clum A."/>
            <person name="Salamov A."/>
            <person name="Andreopoulos B."/>
            <person name="Cheng J.F."/>
            <person name="Woyke T."/>
            <person name="Pelin A."/>
            <person name="Henrissat B."/>
            <person name="Reynolds N.K."/>
            <person name="Benny G.L."/>
            <person name="Smith M.E."/>
            <person name="James T.Y."/>
            <person name="Grigoriev I.V."/>
        </authorList>
    </citation>
    <scope>NUCLEOTIDE SEQUENCE [LARGE SCALE GENOMIC DNA]</scope>
</reference>
<name>A0A4P9WGV3_9FUNG</name>
<sequence length="335" mass="37917">MVLKVSPDKSVAVPAEDEGERHHLNTTAAQGAYALAALSEALLKLKNHKHRKNIHKVVRLGFRQELSQVGPPSAWKRRKGKMDLEQEEEQAMRETAKAKLEYQKMKLKSRYRASVSGKESRSHFIQGTCPVAAPGKGKEKAWIDDVDANATDRMDKDKQDEELEEGEIDKKWVEKDNEKIRRKKENLKAKAGTLISSFSENKLVTDLVAILEIYGEQQDESERVRDFYAAGPLSSVDDNDYTPLKPVGGIDGILERVKTRVFRNSRGDIVQKINWVDELYLAARVLNFTSSSTALHMYGPHYDLRGGKGRYQYAVYIGPMDLYDTTMKTISTEAK</sequence>
<evidence type="ECO:0000313" key="2">
    <source>
        <dbReference type="EMBL" id="RKO90280.1"/>
    </source>
</evidence>
<accession>A0A4P9WGV3</accession>
<dbReference type="Proteomes" id="UP000269721">
    <property type="component" value="Unassembled WGS sequence"/>
</dbReference>